<dbReference type="Pfam" id="PF00094">
    <property type="entry name" value="VWD"/>
    <property type="match status" value="2"/>
</dbReference>
<dbReference type="EMBL" id="JASPKY010000005">
    <property type="protein sequence ID" value="KAK9754823.1"/>
    <property type="molecule type" value="Genomic_DNA"/>
</dbReference>
<dbReference type="PANTHER" id="PTHR11339">
    <property type="entry name" value="EXTRACELLULAR MATRIX GLYCOPROTEIN RELATED"/>
    <property type="match status" value="1"/>
</dbReference>
<evidence type="ECO:0000259" key="4">
    <source>
        <dbReference type="PROSITE" id="PS51233"/>
    </source>
</evidence>
<protein>
    <submittedName>
        <fullName evidence="5">von Willebrand factor type D domain</fullName>
    </submittedName>
</protein>
<dbReference type="InterPro" id="IPR014853">
    <property type="entry name" value="VWF/SSPO/ZAN-like_Cys-rich_dom"/>
</dbReference>
<accession>A0AAW1N9U6</accession>
<feature type="chain" id="PRO_5043810979" evidence="3">
    <location>
        <begin position="22"/>
        <end position="703"/>
    </location>
</feature>
<keyword evidence="3" id="KW-0732">Signal</keyword>
<dbReference type="AlphaFoldDB" id="A0AAW1N9U6"/>
<gene>
    <name evidence="5" type="ORF">QE152_g973</name>
</gene>
<keyword evidence="1" id="KW-1015">Disulfide bond</keyword>
<feature type="signal peptide" evidence="3">
    <location>
        <begin position="1"/>
        <end position="21"/>
    </location>
</feature>
<comment type="caution">
    <text evidence="5">The sequence shown here is derived from an EMBL/GenBank/DDBJ whole genome shotgun (WGS) entry which is preliminary data.</text>
</comment>
<proteinExistence type="predicted"/>
<dbReference type="PANTHER" id="PTHR11339:SF386">
    <property type="entry name" value="HEMOLECTIN, ISOFORM A"/>
    <property type="match status" value="1"/>
</dbReference>
<dbReference type="Pfam" id="PF08742">
    <property type="entry name" value="C8"/>
    <property type="match status" value="2"/>
</dbReference>
<feature type="domain" description="VWFD" evidence="4">
    <location>
        <begin position="39"/>
        <end position="217"/>
    </location>
</feature>
<dbReference type="SMART" id="SM00832">
    <property type="entry name" value="C8"/>
    <property type="match status" value="2"/>
</dbReference>
<dbReference type="CDD" id="cd19941">
    <property type="entry name" value="TIL"/>
    <property type="match status" value="1"/>
</dbReference>
<dbReference type="Proteomes" id="UP001458880">
    <property type="component" value="Unassembled WGS sequence"/>
</dbReference>
<dbReference type="SMART" id="SM00216">
    <property type="entry name" value="VWD"/>
    <property type="match status" value="2"/>
</dbReference>
<reference evidence="5 6" key="1">
    <citation type="journal article" date="2024" name="BMC Genomics">
        <title>De novo assembly and annotation of Popillia japonica's genome with initial clues to its potential as an invasive pest.</title>
        <authorList>
            <person name="Cucini C."/>
            <person name="Boschi S."/>
            <person name="Funari R."/>
            <person name="Cardaioli E."/>
            <person name="Iannotti N."/>
            <person name="Marturano G."/>
            <person name="Paoli F."/>
            <person name="Bruttini M."/>
            <person name="Carapelli A."/>
            <person name="Frati F."/>
            <person name="Nardi F."/>
        </authorList>
    </citation>
    <scope>NUCLEOTIDE SEQUENCE [LARGE SCALE GENOMIC DNA]</scope>
    <source>
        <strain evidence="5">DMR45628</strain>
    </source>
</reference>
<dbReference type="GO" id="GO:0031012">
    <property type="term" value="C:extracellular matrix"/>
    <property type="evidence" value="ECO:0007669"/>
    <property type="project" value="TreeGrafter"/>
</dbReference>
<dbReference type="InterPro" id="IPR001846">
    <property type="entry name" value="VWF_type-D"/>
</dbReference>
<name>A0AAW1N9U6_POPJA</name>
<feature type="domain" description="VWFD" evidence="4">
    <location>
        <begin position="391"/>
        <end position="568"/>
    </location>
</feature>
<evidence type="ECO:0000313" key="5">
    <source>
        <dbReference type="EMBL" id="KAK9754823.1"/>
    </source>
</evidence>
<evidence type="ECO:0000256" key="1">
    <source>
        <dbReference type="ARBA" id="ARBA00023157"/>
    </source>
</evidence>
<dbReference type="InterPro" id="IPR050780">
    <property type="entry name" value="Mucin_vWF_Thrombospondin_sf"/>
</dbReference>
<dbReference type="GO" id="GO:0005615">
    <property type="term" value="C:extracellular space"/>
    <property type="evidence" value="ECO:0007669"/>
    <property type="project" value="TreeGrafter"/>
</dbReference>
<keyword evidence="2" id="KW-0325">Glycoprotein</keyword>
<sequence length="703" mass="78083">MFHNIILVYLLIIGGFQYGRAQTACKNNRYNINQAADTSTCILWGNYNLKTFDDHGINFKSDCTFTLTTFKAGQSEFRIDIGGFNNICRRTTAGCHTFIQILYNEVYYKLGLNDEGTATFTTDAKSYPIPTELDGLRVHQPGSRVMVEFTKIGVVVKWNEKNVVEVTVQNDRGYETFGLCGNNDKCSSNDQMLVNQLFTPDLKKFLEEWQVDKQSCPSNIDVASPCKGNRARIQKAMDGCQVLHQARFTEARKVLHPDLYVEACIWNYCSCRAQKTMDCLCDTIDSFVKASNNAGGKGMVWRDDQVCPFDCPNGLTYFPCAPKGAGQTCTDLEAPDQGGPCEEGCFYVLAFSGGKSTNLDYQPGDTLQQRCHTCVCTDGKIVCPERPPCKKTARAVGDPHFTTFDGKRFDFMGKCSYYLVKGPGFSIESDHYVWEGGKFVKNYNSAGPSWIRKLTIRMGGTVVEFNAGLEVVVDNVQVTRFPHKAGRIVITKPSGSLVLAELPNDVDVQWDGYSSATLRVPDTLEGQIMGLLGTYTDDPNDDFMMPTGEIAGDANTFGNSWKSEYSCQDQVVETQHPCDANPAARPAAEKICSAIKGDLFKHCHIEDVDTVYENCIYDTCLCREDPNKCSCDNIEVAAEVCGRQGIVTNWRNSIPECRMPCPAGQVYQECGDSCARTCEDLVQPAKSTRNAAIRARELARTCR</sequence>
<keyword evidence="6" id="KW-1185">Reference proteome</keyword>
<organism evidence="5 6">
    <name type="scientific">Popillia japonica</name>
    <name type="common">Japanese beetle</name>
    <dbReference type="NCBI Taxonomy" id="7064"/>
    <lineage>
        <taxon>Eukaryota</taxon>
        <taxon>Metazoa</taxon>
        <taxon>Ecdysozoa</taxon>
        <taxon>Arthropoda</taxon>
        <taxon>Hexapoda</taxon>
        <taxon>Insecta</taxon>
        <taxon>Pterygota</taxon>
        <taxon>Neoptera</taxon>
        <taxon>Endopterygota</taxon>
        <taxon>Coleoptera</taxon>
        <taxon>Polyphaga</taxon>
        <taxon>Scarabaeiformia</taxon>
        <taxon>Scarabaeidae</taxon>
        <taxon>Rutelinae</taxon>
        <taxon>Popillia</taxon>
    </lineage>
</organism>
<evidence type="ECO:0000313" key="6">
    <source>
        <dbReference type="Proteomes" id="UP001458880"/>
    </source>
</evidence>
<evidence type="ECO:0000256" key="3">
    <source>
        <dbReference type="SAM" id="SignalP"/>
    </source>
</evidence>
<dbReference type="PROSITE" id="PS51233">
    <property type="entry name" value="VWFD"/>
    <property type="match status" value="2"/>
</dbReference>
<evidence type="ECO:0000256" key="2">
    <source>
        <dbReference type="ARBA" id="ARBA00023180"/>
    </source>
</evidence>